<sequence>EEVSSEFRRTPDDEGGVIFTPRDDVICGRIVNELVCFGEEWSWD</sequence>
<protein>
    <submittedName>
        <fullName evidence="1">Uncharacterized protein</fullName>
    </submittedName>
</protein>
<name>A0A392VAA6_9FABA</name>
<dbReference type="Proteomes" id="UP000265520">
    <property type="component" value="Unassembled WGS sequence"/>
</dbReference>
<evidence type="ECO:0000313" key="2">
    <source>
        <dbReference type="Proteomes" id="UP000265520"/>
    </source>
</evidence>
<proteinExistence type="predicted"/>
<reference evidence="1 2" key="1">
    <citation type="journal article" date="2018" name="Front. Plant Sci.">
        <title>Red Clover (Trifolium pratense) and Zigzag Clover (T. medium) - A Picture of Genomic Similarities and Differences.</title>
        <authorList>
            <person name="Dluhosova J."/>
            <person name="Istvanek J."/>
            <person name="Nedelnik J."/>
            <person name="Repkova J."/>
        </authorList>
    </citation>
    <scope>NUCLEOTIDE SEQUENCE [LARGE SCALE GENOMIC DNA]</scope>
    <source>
        <strain evidence="2">cv. 10/8</strain>
        <tissue evidence="1">Leaf</tissue>
    </source>
</reference>
<organism evidence="1 2">
    <name type="scientific">Trifolium medium</name>
    <dbReference type="NCBI Taxonomy" id="97028"/>
    <lineage>
        <taxon>Eukaryota</taxon>
        <taxon>Viridiplantae</taxon>
        <taxon>Streptophyta</taxon>
        <taxon>Embryophyta</taxon>
        <taxon>Tracheophyta</taxon>
        <taxon>Spermatophyta</taxon>
        <taxon>Magnoliopsida</taxon>
        <taxon>eudicotyledons</taxon>
        <taxon>Gunneridae</taxon>
        <taxon>Pentapetalae</taxon>
        <taxon>rosids</taxon>
        <taxon>fabids</taxon>
        <taxon>Fabales</taxon>
        <taxon>Fabaceae</taxon>
        <taxon>Papilionoideae</taxon>
        <taxon>50 kb inversion clade</taxon>
        <taxon>NPAAA clade</taxon>
        <taxon>Hologalegina</taxon>
        <taxon>IRL clade</taxon>
        <taxon>Trifolieae</taxon>
        <taxon>Trifolium</taxon>
    </lineage>
</organism>
<comment type="caution">
    <text evidence="1">The sequence shown here is derived from an EMBL/GenBank/DDBJ whole genome shotgun (WGS) entry which is preliminary data.</text>
</comment>
<feature type="non-terminal residue" evidence="1">
    <location>
        <position position="1"/>
    </location>
</feature>
<keyword evidence="2" id="KW-1185">Reference proteome</keyword>
<dbReference type="EMBL" id="LXQA011105820">
    <property type="protein sequence ID" value="MCI85057.1"/>
    <property type="molecule type" value="Genomic_DNA"/>
</dbReference>
<dbReference type="AlphaFoldDB" id="A0A392VAA6"/>
<accession>A0A392VAA6</accession>
<evidence type="ECO:0000313" key="1">
    <source>
        <dbReference type="EMBL" id="MCI85057.1"/>
    </source>
</evidence>